<dbReference type="GO" id="GO:0015940">
    <property type="term" value="P:pantothenate biosynthetic process"/>
    <property type="evidence" value="ECO:0007669"/>
    <property type="project" value="UniProtKB-UniRule"/>
</dbReference>
<dbReference type="AlphaFoldDB" id="A0A3E0VCS5"/>
<evidence type="ECO:0000256" key="6">
    <source>
        <dbReference type="ARBA" id="ARBA00022840"/>
    </source>
</evidence>
<feature type="compositionally biased region" description="Basic and acidic residues" evidence="9">
    <location>
        <begin position="1"/>
        <end position="20"/>
    </location>
</feature>
<feature type="binding site" evidence="8">
    <location>
        <position position="187"/>
    </location>
    <ligand>
        <name>(R)-pantoate</name>
        <dbReference type="ChEBI" id="CHEBI:15980"/>
    </ligand>
</feature>
<protein>
    <recommendedName>
        <fullName evidence="8">Pantothenate synthetase</fullName>
        <shortName evidence="8">PS</shortName>
        <ecNumber evidence="8">6.3.2.1</ecNumber>
    </recommendedName>
    <alternativeName>
        <fullName evidence="8">Pantoate--beta-alanine ligase</fullName>
    </alternativeName>
    <alternativeName>
        <fullName evidence="8">Pantoate-activating enzyme</fullName>
    </alternativeName>
</protein>
<dbReference type="EMBL" id="NBXA01000026">
    <property type="protein sequence ID" value="RFA07696.1"/>
    <property type="molecule type" value="Genomic_DNA"/>
</dbReference>
<feature type="active site" description="Proton donor" evidence="8">
    <location>
        <position position="67"/>
    </location>
</feature>
<comment type="function">
    <text evidence="8">Catalyzes the condensation of pantoate with beta-alanine in an ATP-dependent reaction via a pantoyl-adenylate intermediate.</text>
</comment>
<dbReference type="InterPro" id="IPR003721">
    <property type="entry name" value="Pantoate_ligase"/>
</dbReference>
<reference evidence="10 11" key="1">
    <citation type="submission" date="2017-04" db="EMBL/GenBank/DDBJ databases">
        <title>Comparative genome analysis of Subtercola boreus.</title>
        <authorList>
            <person name="Cho Y.-J."/>
            <person name="Cho A."/>
            <person name="Kim O.-S."/>
            <person name="Lee J.-I."/>
        </authorList>
    </citation>
    <scope>NUCLEOTIDE SEQUENCE [LARGE SCALE GENOMIC DNA]</scope>
    <source>
        <strain evidence="10 11">P27444</strain>
    </source>
</reference>
<comment type="catalytic activity">
    <reaction evidence="7 8">
        <text>(R)-pantoate + beta-alanine + ATP = (R)-pantothenate + AMP + diphosphate + H(+)</text>
        <dbReference type="Rhea" id="RHEA:10912"/>
        <dbReference type="ChEBI" id="CHEBI:15378"/>
        <dbReference type="ChEBI" id="CHEBI:15980"/>
        <dbReference type="ChEBI" id="CHEBI:29032"/>
        <dbReference type="ChEBI" id="CHEBI:30616"/>
        <dbReference type="ChEBI" id="CHEBI:33019"/>
        <dbReference type="ChEBI" id="CHEBI:57966"/>
        <dbReference type="ChEBI" id="CHEBI:456215"/>
        <dbReference type="EC" id="6.3.2.1"/>
    </reaction>
</comment>
<dbReference type="GO" id="GO:0004592">
    <property type="term" value="F:pantoate-beta-alanine ligase activity"/>
    <property type="evidence" value="ECO:0007669"/>
    <property type="project" value="UniProtKB-UniRule"/>
</dbReference>
<keyword evidence="6 8" id="KW-0067">ATP-binding</keyword>
<dbReference type="Pfam" id="PF02569">
    <property type="entry name" value="Pantoate_ligase"/>
    <property type="match status" value="1"/>
</dbReference>
<gene>
    <name evidence="8" type="primary">panC</name>
    <name evidence="10" type="ORF">B7R21_16155</name>
</gene>
<feature type="binding site" evidence="8">
    <location>
        <position position="91"/>
    </location>
    <ligand>
        <name>beta-alanine</name>
        <dbReference type="ChEBI" id="CHEBI:57966"/>
    </ligand>
</feature>
<dbReference type="InterPro" id="IPR004821">
    <property type="entry name" value="Cyt_trans-like"/>
</dbReference>
<evidence type="ECO:0000313" key="11">
    <source>
        <dbReference type="Proteomes" id="UP000256709"/>
    </source>
</evidence>
<evidence type="ECO:0000313" key="10">
    <source>
        <dbReference type="EMBL" id="RFA07696.1"/>
    </source>
</evidence>
<feature type="binding site" evidence="8">
    <location>
        <position position="210"/>
    </location>
    <ligand>
        <name>ATP</name>
        <dbReference type="ChEBI" id="CHEBI:30616"/>
    </ligand>
</feature>
<dbReference type="GO" id="GO:0005829">
    <property type="term" value="C:cytosol"/>
    <property type="evidence" value="ECO:0007669"/>
    <property type="project" value="TreeGrafter"/>
</dbReference>
<evidence type="ECO:0000256" key="3">
    <source>
        <dbReference type="ARBA" id="ARBA00022598"/>
    </source>
</evidence>
<dbReference type="Gene3D" id="3.30.1300.10">
    <property type="entry name" value="Pantoate-beta-alanine ligase, C-terminal domain"/>
    <property type="match status" value="1"/>
</dbReference>
<evidence type="ECO:0000256" key="8">
    <source>
        <dbReference type="HAMAP-Rule" id="MF_00158"/>
    </source>
</evidence>
<dbReference type="CDD" id="cd00560">
    <property type="entry name" value="PanC"/>
    <property type="match status" value="1"/>
</dbReference>
<evidence type="ECO:0000256" key="5">
    <source>
        <dbReference type="ARBA" id="ARBA00022741"/>
    </source>
</evidence>
<proteinExistence type="inferred from homology"/>
<comment type="pathway">
    <text evidence="1 8">Cofactor biosynthesis; (R)-pantothenate biosynthesis; (R)-pantothenate from (R)-pantoate and beta-alanine: step 1/1.</text>
</comment>
<evidence type="ECO:0000256" key="1">
    <source>
        <dbReference type="ARBA" id="ARBA00004990"/>
    </source>
</evidence>
<feature type="binding site" evidence="8">
    <location>
        <begin position="181"/>
        <end position="184"/>
    </location>
    <ligand>
        <name>ATP</name>
        <dbReference type="ChEBI" id="CHEBI:30616"/>
    </ligand>
</feature>
<feature type="binding site" evidence="8">
    <location>
        <position position="91"/>
    </location>
    <ligand>
        <name>(R)-pantoate</name>
        <dbReference type="ChEBI" id="CHEBI:15980"/>
    </ligand>
</feature>
<dbReference type="InterPro" id="IPR014729">
    <property type="entry name" value="Rossmann-like_a/b/a_fold"/>
</dbReference>
<keyword evidence="8" id="KW-0963">Cytoplasm</keyword>
<dbReference type="HAMAP" id="MF_00158">
    <property type="entry name" value="PanC"/>
    <property type="match status" value="1"/>
</dbReference>
<feature type="binding site" evidence="8">
    <location>
        <begin position="218"/>
        <end position="221"/>
    </location>
    <ligand>
        <name>ATP</name>
        <dbReference type="ChEBI" id="CHEBI:30616"/>
    </ligand>
</feature>
<organism evidence="10 11">
    <name type="scientific">Subtercola boreus</name>
    <dbReference type="NCBI Taxonomy" id="120213"/>
    <lineage>
        <taxon>Bacteria</taxon>
        <taxon>Bacillati</taxon>
        <taxon>Actinomycetota</taxon>
        <taxon>Actinomycetes</taxon>
        <taxon>Micrococcales</taxon>
        <taxon>Microbacteriaceae</taxon>
        <taxon>Subtercola</taxon>
    </lineage>
</organism>
<dbReference type="NCBIfam" id="TIGR00125">
    <property type="entry name" value="cyt_tran_rel"/>
    <property type="match status" value="1"/>
</dbReference>
<dbReference type="PANTHER" id="PTHR21299">
    <property type="entry name" value="CYTIDYLATE KINASE/PANTOATE-BETA-ALANINE LIGASE"/>
    <property type="match status" value="1"/>
</dbReference>
<keyword evidence="3 8" id="KW-0436">Ligase</keyword>
<comment type="subunit">
    <text evidence="8">Homodimer.</text>
</comment>
<comment type="subcellular location">
    <subcellularLocation>
        <location evidence="8">Cytoplasm</location>
    </subcellularLocation>
</comment>
<dbReference type="Gene3D" id="3.40.50.620">
    <property type="entry name" value="HUPs"/>
    <property type="match status" value="1"/>
</dbReference>
<comment type="caution">
    <text evidence="10">The sequence shown here is derived from an EMBL/GenBank/DDBJ whole genome shotgun (WGS) entry which is preliminary data.</text>
</comment>
<keyword evidence="5 8" id="KW-0547">Nucleotide-binding</keyword>
<evidence type="ECO:0000256" key="2">
    <source>
        <dbReference type="ARBA" id="ARBA00009256"/>
    </source>
</evidence>
<sequence>MHEHPESGWPRGEPRPRSKGDPVPTLAVTIAEVRVQVAARKTDARGRGVAEPTVALVPTMGALHNGHLALVRRAREIADVVVVSVFVNPLQFSEAEDLDRYPRDLDSDIRTLDGDAAGAEAIVFAPTPGEMYPDGRTQTKVTAGNVGNLLEGRSRAGHFDGVLVVVSKLLNIVQPDVVLFGQKDAQQVFVVSRMVHDLNIPVKVEVVETVREDDGLALSSRNRFLDERERLAARVLSRTLEAADSAADGGIDSVIAAAQAAGMGEPLVDLEYLSVVNPTTFLPVDDGYHGKAIVLVAARVGATRLIDNETVYLG</sequence>
<evidence type="ECO:0000256" key="7">
    <source>
        <dbReference type="ARBA" id="ARBA00048258"/>
    </source>
</evidence>
<name>A0A3E0VCS5_9MICO</name>
<comment type="miscellaneous">
    <text evidence="8">The reaction proceeds by a bi uni uni bi ping pong mechanism.</text>
</comment>
<dbReference type="InterPro" id="IPR042176">
    <property type="entry name" value="Pantoate_ligase_C"/>
</dbReference>
<dbReference type="EC" id="6.3.2.1" evidence="8"/>
<evidence type="ECO:0000256" key="9">
    <source>
        <dbReference type="SAM" id="MobiDB-lite"/>
    </source>
</evidence>
<evidence type="ECO:0000256" key="4">
    <source>
        <dbReference type="ARBA" id="ARBA00022655"/>
    </source>
</evidence>
<feature type="region of interest" description="Disordered" evidence="9">
    <location>
        <begin position="1"/>
        <end position="23"/>
    </location>
</feature>
<feature type="binding site" evidence="8">
    <location>
        <begin position="60"/>
        <end position="67"/>
    </location>
    <ligand>
        <name>ATP</name>
        <dbReference type="ChEBI" id="CHEBI:30616"/>
    </ligand>
</feature>
<dbReference type="SUPFAM" id="SSF52374">
    <property type="entry name" value="Nucleotidylyl transferase"/>
    <property type="match status" value="1"/>
</dbReference>
<dbReference type="UniPathway" id="UPA00028">
    <property type="reaction ID" value="UER00005"/>
</dbReference>
<comment type="similarity">
    <text evidence="2 8">Belongs to the pantothenate synthetase family.</text>
</comment>
<dbReference type="Proteomes" id="UP000256709">
    <property type="component" value="Unassembled WGS sequence"/>
</dbReference>
<accession>A0A3E0VCS5</accession>
<dbReference type="NCBIfam" id="TIGR00018">
    <property type="entry name" value="panC"/>
    <property type="match status" value="1"/>
</dbReference>
<dbReference type="OrthoDB" id="9773087at2"/>
<keyword evidence="4 8" id="KW-0566">Pantothenate biosynthesis</keyword>
<dbReference type="GO" id="GO:0005524">
    <property type="term" value="F:ATP binding"/>
    <property type="evidence" value="ECO:0007669"/>
    <property type="project" value="UniProtKB-KW"/>
</dbReference>
<dbReference type="PANTHER" id="PTHR21299:SF1">
    <property type="entry name" value="PANTOATE--BETA-ALANINE LIGASE"/>
    <property type="match status" value="1"/>
</dbReference>